<accession>A0A7X3LVB7</accession>
<dbReference type="Proteomes" id="UP000433101">
    <property type="component" value="Unassembled WGS sequence"/>
</dbReference>
<keyword evidence="4 5" id="KW-0143">Chaperone</keyword>
<gene>
    <name evidence="5" type="primary">ureE</name>
    <name evidence="8" type="ORF">GR183_12870</name>
</gene>
<evidence type="ECO:0000256" key="1">
    <source>
        <dbReference type="ARBA" id="ARBA00004496"/>
    </source>
</evidence>
<evidence type="ECO:0000313" key="8">
    <source>
        <dbReference type="EMBL" id="MXN65801.1"/>
    </source>
</evidence>
<dbReference type="SUPFAM" id="SSF69287">
    <property type="entry name" value="Urease metallochaperone UreE, N-terminal domain"/>
    <property type="match status" value="1"/>
</dbReference>
<dbReference type="Pfam" id="PF02814">
    <property type="entry name" value="UreE_N"/>
    <property type="match status" value="1"/>
</dbReference>
<feature type="domain" description="UreE urease accessory N-terminal" evidence="7">
    <location>
        <begin position="1"/>
        <end position="64"/>
    </location>
</feature>
<dbReference type="InterPro" id="IPR036118">
    <property type="entry name" value="UreE_N_sf"/>
</dbReference>
<dbReference type="CDD" id="cd00571">
    <property type="entry name" value="UreE"/>
    <property type="match status" value="1"/>
</dbReference>
<comment type="subcellular location">
    <subcellularLocation>
        <location evidence="1 5">Cytoplasm</location>
    </subcellularLocation>
</comment>
<dbReference type="InterPro" id="IPR007864">
    <property type="entry name" value="UreE_C_dom"/>
</dbReference>
<evidence type="ECO:0000259" key="7">
    <source>
        <dbReference type="SMART" id="SM00988"/>
    </source>
</evidence>
<dbReference type="Gene3D" id="2.60.260.20">
    <property type="entry name" value="Urease metallochaperone UreE, N-terminal domain"/>
    <property type="match status" value="1"/>
</dbReference>
<evidence type="ECO:0000256" key="2">
    <source>
        <dbReference type="ARBA" id="ARBA00022490"/>
    </source>
</evidence>
<evidence type="ECO:0000256" key="3">
    <source>
        <dbReference type="ARBA" id="ARBA00022596"/>
    </source>
</evidence>
<sequence length="156" mass="17416">MIRATAIISHVHQTDDTITLDEHARFRRRIAMTSDNGIEFLLDLPEATLLRHGDGLKLDDGRIIEVRAVPEPLLEVRGSSPLHLLQLAWHLGNRHLEAQIEENRILIRRDHVIADMLEKLGATTAEVVEPFDPEGGAYAGGHGHGHSHHHGHGHDH</sequence>
<keyword evidence="9" id="KW-1185">Reference proteome</keyword>
<dbReference type="InterPro" id="IPR012406">
    <property type="entry name" value="UreE"/>
</dbReference>
<evidence type="ECO:0000256" key="6">
    <source>
        <dbReference type="SAM" id="MobiDB-lite"/>
    </source>
</evidence>
<comment type="function">
    <text evidence="5">Involved in urease metallocenter assembly. Binds nickel. Probably functions as a nickel donor during metallocenter assembly.</text>
</comment>
<dbReference type="AlphaFoldDB" id="A0A7X3LVB7"/>
<feature type="region of interest" description="Disordered" evidence="6">
    <location>
        <begin position="132"/>
        <end position="156"/>
    </location>
</feature>
<evidence type="ECO:0000256" key="4">
    <source>
        <dbReference type="ARBA" id="ARBA00023186"/>
    </source>
</evidence>
<dbReference type="SMART" id="SM00988">
    <property type="entry name" value="UreE_N"/>
    <property type="match status" value="1"/>
</dbReference>
<dbReference type="SUPFAM" id="SSF69737">
    <property type="entry name" value="Urease metallochaperone UreE, C-terminal domain"/>
    <property type="match status" value="1"/>
</dbReference>
<proteinExistence type="inferred from homology"/>
<evidence type="ECO:0000256" key="5">
    <source>
        <dbReference type="HAMAP-Rule" id="MF_00822"/>
    </source>
</evidence>
<comment type="caution">
    <text evidence="8">The sequence shown here is derived from an EMBL/GenBank/DDBJ whole genome shotgun (WGS) entry which is preliminary data.</text>
</comment>
<feature type="compositionally biased region" description="Basic residues" evidence="6">
    <location>
        <begin position="143"/>
        <end position="156"/>
    </location>
</feature>
<dbReference type="GO" id="GO:0016151">
    <property type="term" value="F:nickel cation binding"/>
    <property type="evidence" value="ECO:0007669"/>
    <property type="project" value="UniProtKB-UniRule"/>
</dbReference>
<protein>
    <recommendedName>
        <fullName evidence="5">Urease accessory protein UreE</fullName>
    </recommendedName>
</protein>
<dbReference type="HAMAP" id="MF_00822">
    <property type="entry name" value="UreE"/>
    <property type="match status" value="1"/>
</dbReference>
<reference evidence="8 9" key="1">
    <citation type="submission" date="2019-12" db="EMBL/GenBank/DDBJ databases">
        <authorList>
            <person name="Li M."/>
        </authorList>
    </citation>
    <scope>NUCLEOTIDE SEQUENCE [LARGE SCALE GENOMIC DNA]</scope>
    <source>
        <strain evidence="8 9">GBMRC 2046</strain>
    </source>
</reference>
<dbReference type="GO" id="GO:0065003">
    <property type="term" value="P:protein-containing complex assembly"/>
    <property type="evidence" value="ECO:0007669"/>
    <property type="project" value="InterPro"/>
</dbReference>
<dbReference type="RefSeq" id="WP_160776053.1">
    <property type="nucleotide sequence ID" value="NZ_WUMV01000006.1"/>
</dbReference>
<dbReference type="Gene3D" id="3.30.70.790">
    <property type="entry name" value="UreE, C-terminal domain"/>
    <property type="match status" value="1"/>
</dbReference>
<keyword evidence="2 5" id="KW-0963">Cytoplasm</keyword>
<dbReference type="InterPro" id="IPR004029">
    <property type="entry name" value="UreE_N"/>
</dbReference>
<comment type="similarity">
    <text evidence="5">Belongs to the UreE family.</text>
</comment>
<dbReference type="GO" id="GO:0005737">
    <property type="term" value="C:cytoplasm"/>
    <property type="evidence" value="ECO:0007669"/>
    <property type="project" value="UniProtKB-SubCell"/>
</dbReference>
<name>A0A7X3LVB7_9HYPH</name>
<organism evidence="8 9">
    <name type="scientific">Stappia sediminis</name>
    <dbReference type="NCBI Taxonomy" id="2692190"/>
    <lineage>
        <taxon>Bacteria</taxon>
        <taxon>Pseudomonadati</taxon>
        <taxon>Pseudomonadota</taxon>
        <taxon>Alphaproteobacteria</taxon>
        <taxon>Hyphomicrobiales</taxon>
        <taxon>Stappiaceae</taxon>
        <taxon>Stappia</taxon>
    </lineage>
</organism>
<dbReference type="PIRSF" id="PIRSF036402">
    <property type="entry name" value="Ureas_acces_UreE"/>
    <property type="match status" value="1"/>
</dbReference>
<dbReference type="EMBL" id="WUMV01000006">
    <property type="protein sequence ID" value="MXN65801.1"/>
    <property type="molecule type" value="Genomic_DNA"/>
</dbReference>
<dbReference type="GO" id="GO:0006457">
    <property type="term" value="P:protein folding"/>
    <property type="evidence" value="ECO:0007669"/>
    <property type="project" value="InterPro"/>
</dbReference>
<dbReference type="Pfam" id="PF05194">
    <property type="entry name" value="UreE_C"/>
    <property type="match status" value="1"/>
</dbReference>
<keyword evidence="3 5" id="KW-0533">Nickel</keyword>
<evidence type="ECO:0000313" key="9">
    <source>
        <dbReference type="Proteomes" id="UP000433101"/>
    </source>
</evidence>
<dbReference type="GO" id="GO:0051082">
    <property type="term" value="F:unfolded protein binding"/>
    <property type="evidence" value="ECO:0007669"/>
    <property type="project" value="UniProtKB-UniRule"/>
</dbReference>
<dbReference type="GO" id="GO:0019627">
    <property type="term" value="P:urea metabolic process"/>
    <property type="evidence" value="ECO:0007669"/>
    <property type="project" value="InterPro"/>
</dbReference>